<keyword evidence="3 7" id="KW-0812">Transmembrane</keyword>
<comment type="caution">
    <text evidence="9">The sequence shown here is derived from an EMBL/GenBank/DDBJ whole genome shotgun (WGS) entry which is preliminary data.</text>
</comment>
<keyword evidence="2" id="KW-1003">Cell membrane</keyword>
<feature type="region of interest" description="Disordered" evidence="6">
    <location>
        <begin position="1"/>
        <end position="172"/>
    </location>
</feature>
<evidence type="ECO:0000256" key="7">
    <source>
        <dbReference type="SAM" id="Phobius"/>
    </source>
</evidence>
<keyword evidence="10" id="KW-1185">Reference proteome</keyword>
<feature type="compositionally biased region" description="Low complexity" evidence="6">
    <location>
        <begin position="88"/>
        <end position="102"/>
    </location>
</feature>
<proteinExistence type="predicted"/>
<feature type="compositionally biased region" description="Low complexity" evidence="6">
    <location>
        <begin position="17"/>
        <end position="39"/>
    </location>
</feature>
<accession>A0ABP8KNL9</accession>
<protein>
    <recommendedName>
        <fullName evidence="8">RDD domain-containing protein</fullName>
    </recommendedName>
</protein>
<dbReference type="Pfam" id="PF06271">
    <property type="entry name" value="RDD"/>
    <property type="match status" value="1"/>
</dbReference>
<dbReference type="EMBL" id="BAABGM010000022">
    <property type="protein sequence ID" value="GAA4411016.1"/>
    <property type="molecule type" value="Genomic_DNA"/>
</dbReference>
<dbReference type="InterPro" id="IPR051791">
    <property type="entry name" value="Pra-immunoreactive"/>
</dbReference>
<keyword evidence="4 7" id="KW-1133">Transmembrane helix</keyword>
<organism evidence="9 10">
    <name type="scientific">Fodinibacter luteus</name>
    <dbReference type="NCBI Taxonomy" id="552064"/>
    <lineage>
        <taxon>Bacteria</taxon>
        <taxon>Bacillati</taxon>
        <taxon>Actinomycetota</taxon>
        <taxon>Actinomycetes</taxon>
        <taxon>Micrococcales</taxon>
        <taxon>Intrasporangiaceae</taxon>
        <taxon>Fodinibacter (ex Wang et al. 2009)</taxon>
    </lineage>
</organism>
<evidence type="ECO:0000259" key="8">
    <source>
        <dbReference type="Pfam" id="PF06271"/>
    </source>
</evidence>
<reference evidence="10" key="1">
    <citation type="journal article" date="2019" name="Int. J. Syst. Evol. Microbiol.">
        <title>The Global Catalogue of Microorganisms (GCM) 10K type strain sequencing project: providing services to taxonomists for standard genome sequencing and annotation.</title>
        <authorList>
            <consortium name="The Broad Institute Genomics Platform"/>
            <consortium name="The Broad Institute Genome Sequencing Center for Infectious Disease"/>
            <person name="Wu L."/>
            <person name="Ma J."/>
        </authorList>
    </citation>
    <scope>NUCLEOTIDE SEQUENCE [LARGE SCALE GENOMIC DNA]</scope>
    <source>
        <strain evidence="10">JCM 17809</strain>
    </source>
</reference>
<feature type="compositionally biased region" description="Low complexity" evidence="6">
    <location>
        <begin position="120"/>
        <end position="169"/>
    </location>
</feature>
<evidence type="ECO:0000256" key="5">
    <source>
        <dbReference type="ARBA" id="ARBA00023136"/>
    </source>
</evidence>
<name>A0ABP8KNL9_9MICO</name>
<dbReference type="PANTHER" id="PTHR36115">
    <property type="entry name" value="PROLINE-RICH ANTIGEN HOMOLOG-RELATED"/>
    <property type="match status" value="1"/>
</dbReference>
<dbReference type="InterPro" id="IPR010432">
    <property type="entry name" value="RDD"/>
</dbReference>
<comment type="subcellular location">
    <subcellularLocation>
        <location evidence="1">Cell membrane</location>
        <topology evidence="1">Multi-pass membrane protein</topology>
    </subcellularLocation>
</comment>
<evidence type="ECO:0000313" key="10">
    <source>
        <dbReference type="Proteomes" id="UP001500945"/>
    </source>
</evidence>
<feature type="compositionally biased region" description="Pro residues" evidence="6">
    <location>
        <begin position="73"/>
        <end position="82"/>
    </location>
</feature>
<keyword evidence="5 7" id="KW-0472">Membrane</keyword>
<feature type="compositionally biased region" description="Low complexity" evidence="6">
    <location>
        <begin position="57"/>
        <end position="72"/>
    </location>
</feature>
<dbReference type="RefSeq" id="WP_345207681.1">
    <property type="nucleotide sequence ID" value="NZ_BAABGM010000022.1"/>
</dbReference>
<evidence type="ECO:0000256" key="4">
    <source>
        <dbReference type="ARBA" id="ARBA00022989"/>
    </source>
</evidence>
<dbReference type="Proteomes" id="UP001500945">
    <property type="component" value="Unassembled WGS sequence"/>
</dbReference>
<feature type="transmembrane region" description="Helical" evidence="7">
    <location>
        <begin position="261"/>
        <end position="283"/>
    </location>
</feature>
<feature type="transmembrane region" description="Helical" evidence="7">
    <location>
        <begin position="221"/>
        <end position="241"/>
    </location>
</feature>
<sequence>MTDQPEGPSDPTRDEPTAAPDAPEAPGTTASDPALSDPAPSDPVTPPPAAAPPPGQVPQQPEGAPAASGQPNPYGPPQPYGTPPAYEQQQPYGAPGYGQPQPYGTPPAPGSQDPYGQPASGQQPYGQPASGQQPYGQQAYGQPGSGQQPYGQPAYGQQPYGQPAYGQGLPPAPPNPYGGYGAAPAYAGGPAVPGSIGYVEASFGPVADFGKRVLAYLVDSALILLGLVPMVIGGIMLAFASPSELSYDQYGNLTRSGGDTGLAVTGGLLIGLGFLVMFVLWLWNRVFRMGRTGQSVGKKVVGLKLVDDRTGRPIGAGMSFLREVVHGIVNQVFYLSYLWMLWDTDKQTLGDKAVHSTVIVLPKT</sequence>
<gene>
    <name evidence="9" type="ORF">GCM10023168_31350</name>
</gene>
<evidence type="ECO:0000256" key="2">
    <source>
        <dbReference type="ARBA" id="ARBA00022475"/>
    </source>
</evidence>
<feature type="domain" description="RDD" evidence="8">
    <location>
        <begin position="206"/>
        <end position="353"/>
    </location>
</feature>
<dbReference type="PANTHER" id="PTHR36115:SF6">
    <property type="entry name" value="PROLINE-RICH ANTIGEN HOMOLOG"/>
    <property type="match status" value="1"/>
</dbReference>
<feature type="compositionally biased region" description="Pro residues" evidence="6">
    <location>
        <begin position="40"/>
        <end position="56"/>
    </location>
</feature>
<evidence type="ECO:0000256" key="6">
    <source>
        <dbReference type="SAM" id="MobiDB-lite"/>
    </source>
</evidence>
<evidence type="ECO:0000313" key="9">
    <source>
        <dbReference type="EMBL" id="GAA4411016.1"/>
    </source>
</evidence>
<evidence type="ECO:0000256" key="3">
    <source>
        <dbReference type="ARBA" id="ARBA00022692"/>
    </source>
</evidence>
<evidence type="ECO:0000256" key="1">
    <source>
        <dbReference type="ARBA" id="ARBA00004651"/>
    </source>
</evidence>